<gene>
    <name evidence="1" type="ORF">LPQ35_08120</name>
</gene>
<evidence type="ECO:0000313" key="1">
    <source>
        <dbReference type="EMBL" id="XAT63218.1"/>
    </source>
</evidence>
<organism evidence="1 2">
    <name type="scientific">Geoglobus acetivorans</name>
    <dbReference type="NCBI Taxonomy" id="565033"/>
    <lineage>
        <taxon>Archaea</taxon>
        <taxon>Methanobacteriati</taxon>
        <taxon>Methanobacteriota</taxon>
        <taxon>Archaeoglobi</taxon>
        <taxon>Archaeoglobales</taxon>
        <taxon>Archaeoglobaceae</taxon>
        <taxon>Geoglobus</taxon>
    </lineage>
</organism>
<sequence>MVFVFEYLRNINHLRRELESRDRAYYRARKYLLNRFGFDVDDFLPELSGAGFWRQFLTPNFENLVGEILARLYGMEKFDLTYLKDGFTTRNPFKYSLVRPKFVINDGRRWILKKYFLADRFLNHQVIKDIGSLDNFKKAYQIHIDFAENLGYSSDSWDISTFFSTFVKCSLETLERKDAGRVFSKVFVLTSQNNALVRKKFEFNGEVYRSGNETLKFEDLIELAAEGLVMPATSTYYSELFYLLPGILLPRYIQIEAVFETADECIQNPALQGFRKCREITGFYPLLIPIPDFNVEDGFRFTKNPACTTICLPVEEAFETVDPESSISFYRTAYMIGKRLLQMFKN</sequence>
<protein>
    <submittedName>
        <fullName evidence="1">Uncharacterized protein</fullName>
    </submittedName>
</protein>
<dbReference type="Proteomes" id="UP001492541">
    <property type="component" value="Chromosome"/>
</dbReference>
<reference evidence="1 2" key="1">
    <citation type="submission" date="2021-11" db="EMBL/GenBank/DDBJ databases">
        <title>Whole genome of Geoglobus acetivorans.</title>
        <authorList>
            <person name="Liu D."/>
        </authorList>
    </citation>
    <scope>NUCLEOTIDE SEQUENCE [LARGE SCALE GENOMIC DNA]</scope>
    <source>
        <strain evidence="1 2">SBH6</strain>
    </source>
</reference>
<keyword evidence="2" id="KW-1185">Reference proteome</keyword>
<accession>A0ABZ3H116</accession>
<evidence type="ECO:0000313" key="2">
    <source>
        <dbReference type="Proteomes" id="UP001492541"/>
    </source>
</evidence>
<dbReference type="GeneID" id="90449647"/>
<dbReference type="RefSeq" id="WP_193808286.1">
    <property type="nucleotide sequence ID" value="NZ_CP087714.1"/>
</dbReference>
<proteinExistence type="predicted"/>
<name>A0ABZ3H116_GEOAI</name>
<dbReference type="EMBL" id="CP087714">
    <property type="protein sequence ID" value="XAT63218.1"/>
    <property type="molecule type" value="Genomic_DNA"/>
</dbReference>